<sequence>MSVYGEWKAATISAGGTSSSEVDLGRSYDFLEIQIPTLISCTIKLQVAEKTSGTFRDLGDGITTASGTHNYHDVLNLGGWQYIKVVASATQTATDRAIRVRGMRY</sequence>
<protein>
    <submittedName>
        <fullName evidence="1">Uncharacterized protein</fullName>
    </submittedName>
</protein>
<reference evidence="1" key="1">
    <citation type="journal article" date="2015" name="Nature">
        <title>Complex archaea that bridge the gap between prokaryotes and eukaryotes.</title>
        <authorList>
            <person name="Spang A."/>
            <person name="Saw J.H."/>
            <person name="Jorgensen S.L."/>
            <person name="Zaremba-Niedzwiedzka K."/>
            <person name="Martijn J."/>
            <person name="Lind A.E."/>
            <person name="van Eijk R."/>
            <person name="Schleper C."/>
            <person name="Guy L."/>
            <person name="Ettema T.J."/>
        </authorList>
    </citation>
    <scope>NUCLEOTIDE SEQUENCE</scope>
</reference>
<dbReference type="AlphaFoldDB" id="A0A0F9HW86"/>
<name>A0A0F9HW86_9ZZZZ</name>
<organism evidence="1">
    <name type="scientific">marine sediment metagenome</name>
    <dbReference type="NCBI Taxonomy" id="412755"/>
    <lineage>
        <taxon>unclassified sequences</taxon>
        <taxon>metagenomes</taxon>
        <taxon>ecological metagenomes</taxon>
    </lineage>
</organism>
<proteinExistence type="predicted"/>
<evidence type="ECO:0000313" key="1">
    <source>
        <dbReference type="EMBL" id="KKL85960.1"/>
    </source>
</evidence>
<dbReference type="EMBL" id="LAZR01021254">
    <property type="protein sequence ID" value="KKL85960.1"/>
    <property type="molecule type" value="Genomic_DNA"/>
</dbReference>
<gene>
    <name evidence="1" type="ORF">LCGC14_1949490</name>
</gene>
<comment type="caution">
    <text evidence="1">The sequence shown here is derived from an EMBL/GenBank/DDBJ whole genome shotgun (WGS) entry which is preliminary data.</text>
</comment>
<accession>A0A0F9HW86</accession>